<sequence>MPKRLFAFFLLSLFHTVGSAQTLKQVLIADPVWGKRPVLYEEQNGFAVSEGDIILAKVAELSRRSAIVITLNMGGGRWTNALVPYEISEDLPFMNKLAILQAIAHWQDKTAIRFVELTSKNRHQYSDYISFIPAPGTTCSSYVGKQGGKQEINLSPRCNTMNTVHEIGHALGLWHEQSRADRSNYIRILWENIEEDHQYNFDQHLTDGSDFGEYDYQSIMHYGPYAFSKNGERTIIPLAEGVQIGQRERLSEKDIAAIKAMYPEA</sequence>
<comment type="caution">
    <text evidence="1">Lacks conserved residue(s) required for the propagation of feature annotation.</text>
</comment>
<keyword evidence="1" id="KW-0862">Zinc</keyword>
<feature type="binding site" evidence="1">
    <location>
        <position position="165"/>
    </location>
    <ligand>
        <name>Zn(2+)</name>
        <dbReference type="ChEBI" id="CHEBI:29105"/>
        <note>catalytic</note>
    </ligand>
</feature>
<dbReference type="PROSITE" id="PS51864">
    <property type="entry name" value="ASTACIN"/>
    <property type="match status" value="1"/>
</dbReference>
<dbReference type="PANTHER" id="PTHR10127">
    <property type="entry name" value="DISCOIDIN, CUB, EGF, LAMININ , AND ZINC METALLOPROTEASE DOMAIN CONTAINING"/>
    <property type="match status" value="1"/>
</dbReference>
<dbReference type="InterPro" id="IPR024079">
    <property type="entry name" value="MetalloPept_cat_dom_sf"/>
</dbReference>
<evidence type="ECO:0000313" key="4">
    <source>
        <dbReference type="EMBL" id="KTD17883.1"/>
    </source>
</evidence>
<dbReference type="Proteomes" id="UP000055035">
    <property type="component" value="Unassembled WGS sequence"/>
</dbReference>
<feature type="binding site" evidence="1">
    <location>
        <position position="175"/>
    </location>
    <ligand>
        <name>Zn(2+)</name>
        <dbReference type="ChEBI" id="CHEBI:29105"/>
        <note>catalytic</note>
    </ligand>
</feature>
<comment type="caution">
    <text evidence="4">The sequence shown here is derived from an EMBL/GenBank/DDBJ whole genome shotgun (WGS) entry which is preliminary data.</text>
</comment>
<name>A0A0W0VCM7_9GAMM</name>
<keyword evidence="2" id="KW-0732">Signal</keyword>
<feature type="chain" id="PRO_5006914663" evidence="2">
    <location>
        <begin position="21"/>
        <end position="265"/>
    </location>
</feature>
<dbReference type="PATRIC" id="fig|456.5.peg.2357"/>
<dbReference type="OrthoDB" id="8455098at2"/>
<dbReference type="PANTHER" id="PTHR10127:SF850">
    <property type="entry name" value="METALLOENDOPEPTIDASE"/>
    <property type="match status" value="1"/>
</dbReference>
<dbReference type="CDD" id="cd04280">
    <property type="entry name" value="ZnMc_astacin_like"/>
    <property type="match status" value="1"/>
</dbReference>
<dbReference type="InterPro" id="IPR034035">
    <property type="entry name" value="Astacin-like_dom"/>
</dbReference>
<dbReference type="GO" id="GO:0004222">
    <property type="term" value="F:metalloendopeptidase activity"/>
    <property type="evidence" value="ECO:0007669"/>
    <property type="project" value="UniProtKB-UniRule"/>
</dbReference>
<keyword evidence="1" id="KW-0378">Hydrolase</keyword>
<feature type="binding site" evidence="1">
    <location>
        <position position="169"/>
    </location>
    <ligand>
        <name>Zn(2+)</name>
        <dbReference type="ChEBI" id="CHEBI:29105"/>
        <note>catalytic</note>
    </ligand>
</feature>
<dbReference type="Pfam" id="PF01400">
    <property type="entry name" value="Astacin"/>
    <property type="match status" value="1"/>
</dbReference>
<keyword evidence="1" id="KW-0645">Protease</keyword>
<dbReference type="EMBL" id="LNYJ01000011">
    <property type="protein sequence ID" value="KTD17883.1"/>
    <property type="molecule type" value="Genomic_DNA"/>
</dbReference>
<evidence type="ECO:0000313" key="5">
    <source>
        <dbReference type="Proteomes" id="UP000055035"/>
    </source>
</evidence>
<dbReference type="SUPFAM" id="SSF55486">
    <property type="entry name" value="Metalloproteases ('zincins'), catalytic domain"/>
    <property type="match status" value="1"/>
</dbReference>
<reference evidence="4 5" key="1">
    <citation type="submission" date="2015-11" db="EMBL/GenBank/DDBJ databases">
        <title>Genomic analysis of 38 Legionella species identifies large and diverse effector repertoires.</title>
        <authorList>
            <person name="Burstein D."/>
            <person name="Amaro F."/>
            <person name="Zusman T."/>
            <person name="Lifshitz Z."/>
            <person name="Cohen O."/>
            <person name="Gilbert J.A."/>
            <person name="Pupko T."/>
            <person name="Shuman H.A."/>
            <person name="Segal G."/>
        </authorList>
    </citation>
    <scope>NUCLEOTIDE SEQUENCE [LARGE SCALE GENOMIC DNA]</scope>
    <source>
        <strain evidence="4 5">BL-540</strain>
    </source>
</reference>
<dbReference type="RefSeq" id="WP_058471600.1">
    <property type="nucleotide sequence ID" value="NZ_CAAAIC010000001.1"/>
</dbReference>
<keyword evidence="1" id="KW-0479">Metal-binding</keyword>
<evidence type="ECO:0000259" key="3">
    <source>
        <dbReference type="PROSITE" id="PS51864"/>
    </source>
</evidence>
<comment type="cofactor">
    <cofactor evidence="1">
        <name>Zn(2+)</name>
        <dbReference type="ChEBI" id="CHEBI:29105"/>
    </cofactor>
    <text evidence="1">Binds 1 zinc ion per subunit.</text>
</comment>
<feature type="active site" evidence="1">
    <location>
        <position position="166"/>
    </location>
</feature>
<protein>
    <submittedName>
        <fullName evidence="4">Metalloproteinase-like protein</fullName>
    </submittedName>
</protein>
<keyword evidence="1" id="KW-0482">Metalloprotease</keyword>
<dbReference type="InterPro" id="IPR001506">
    <property type="entry name" value="Peptidase_M12A"/>
</dbReference>
<dbReference type="InterPro" id="IPR006026">
    <property type="entry name" value="Peptidase_Metallo"/>
</dbReference>
<feature type="domain" description="Peptidase M12A" evidence="3">
    <location>
        <begin position="65"/>
        <end position="265"/>
    </location>
</feature>
<dbReference type="GO" id="GO:0008270">
    <property type="term" value="F:zinc ion binding"/>
    <property type="evidence" value="ECO:0007669"/>
    <property type="project" value="UniProtKB-UniRule"/>
</dbReference>
<evidence type="ECO:0000256" key="1">
    <source>
        <dbReference type="PROSITE-ProRule" id="PRU01211"/>
    </source>
</evidence>
<dbReference type="PRINTS" id="PR00480">
    <property type="entry name" value="ASTACIN"/>
</dbReference>
<dbReference type="GO" id="GO:0006508">
    <property type="term" value="P:proteolysis"/>
    <property type="evidence" value="ECO:0007669"/>
    <property type="project" value="UniProtKB-KW"/>
</dbReference>
<accession>A0A0W0VCM7</accession>
<proteinExistence type="predicted"/>
<dbReference type="STRING" id="456.Ljor_2189"/>
<gene>
    <name evidence="4" type="ORF">Ljor_2189</name>
</gene>
<organism evidence="4 5">
    <name type="scientific">Legionella jordanis</name>
    <dbReference type="NCBI Taxonomy" id="456"/>
    <lineage>
        <taxon>Bacteria</taxon>
        <taxon>Pseudomonadati</taxon>
        <taxon>Pseudomonadota</taxon>
        <taxon>Gammaproteobacteria</taxon>
        <taxon>Legionellales</taxon>
        <taxon>Legionellaceae</taxon>
        <taxon>Legionella</taxon>
    </lineage>
</organism>
<evidence type="ECO:0000256" key="2">
    <source>
        <dbReference type="SAM" id="SignalP"/>
    </source>
</evidence>
<dbReference type="AlphaFoldDB" id="A0A0W0VCM7"/>
<dbReference type="SMART" id="SM00235">
    <property type="entry name" value="ZnMc"/>
    <property type="match status" value="1"/>
</dbReference>
<feature type="signal peptide" evidence="2">
    <location>
        <begin position="1"/>
        <end position="20"/>
    </location>
</feature>
<dbReference type="Gene3D" id="3.40.390.10">
    <property type="entry name" value="Collagenase (Catalytic Domain)"/>
    <property type="match status" value="1"/>
</dbReference>
<keyword evidence="5" id="KW-1185">Reference proteome</keyword>
<dbReference type="NCBIfam" id="NF045530">
    <property type="entry name" value="LegP"/>
    <property type="match status" value="1"/>
</dbReference>